<evidence type="ECO:0000313" key="3">
    <source>
        <dbReference type="Proteomes" id="UP001357485"/>
    </source>
</evidence>
<keyword evidence="1 2" id="KW-0560">Oxidoreductase</keyword>
<protein>
    <submittedName>
        <fullName evidence="2">Sulfite reductase [NADPH] flavoprotein component</fullName>
        <ecNumber evidence="2">1.8.1.2</ecNumber>
    </submittedName>
</protein>
<dbReference type="EMBL" id="JAVRRA010028980">
    <property type="protein sequence ID" value="KAK5023763.1"/>
    <property type="molecule type" value="Genomic_DNA"/>
</dbReference>
<sequence length="133" mass="15030">DEALEKKLNVSVRKALASRKIQLFVLDPSASARVAQDHSLETYLTQLAFLRIARYDTFSASVQKLADINGGHNLFGELKKDLQNALRQIEIPESWLTIEPEVEPTELPADIDLNSFVAFDRIEPEPPTLLKTW</sequence>
<dbReference type="SUPFAM" id="SSF53323">
    <property type="entry name" value="Pyruvate-ferredoxin oxidoreductase, PFOR, domain III"/>
    <property type="match status" value="1"/>
</dbReference>
<feature type="non-terminal residue" evidence="2">
    <location>
        <position position="1"/>
    </location>
</feature>
<gene>
    <name evidence="2" type="primary">MET10_3</name>
    <name evidence="2" type="ORF">LTR16_012355</name>
</gene>
<proteinExistence type="predicted"/>
<feature type="non-terminal residue" evidence="2">
    <location>
        <position position="133"/>
    </location>
</feature>
<dbReference type="Proteomes" id="UP001357485">
    <property type="component" value="Unassembled WGS sequence"/>
</dbReference>
<evidence type="ECO:0000313" key="2">
    <source>
        <dbReference type="EMBL" id="KAK5023763.1"/>
    </source>
</evidence>
<accession>A0ABR0IT21</accession>
<keyword evidence="3" id="KW-1185">Reference proteome</keyword>
<organism evidence="2 3">
    <name type="scientific">Cryomyces antarcticus</name>
    <dbReference type="NCBI Taxonomy" id="329879"/>
    <lineage>
        <taxon>Eukaryota</taxon>
        <taxon>Fungi</taxon>
        <taxon>Dikarya</taxon>
        <taxon>Ascomycota</taxon>
        <taxon>Pezizomycotina</taxon>
        <taxon>Dothideomycetes</taxon>
        <taxon>Dothideomycetes incertae sedis</taxon>
        <taxon>Cryomyces</taxon>
    </lineage>
</organism>
<dbReference type="EC" id="1.8.1.2" evidence="2"/>
<dbReference type="InterPro" id="IPR002869">
    <property type="entry name" value="Pyrv_flavodox_OxRed_cen"/>
</dbReference>
<evidence type="ECO:0000256" key="1">
    <source>
        <dbReference type="ARBA" id="ARBA00023002"/>
    </source>
</evidence>
<reference evidence="2 3" key="1">
    <citation type="submission" date="2023-08" db="EMBL/GenBank/DDBJ databases">
        <title>Black Yeasts Isolated from many extreme environments.</title>
        <authorList>
            <person name="Coleine C."/>
            <person name="Stajich J.E."/>
            <person name="Selbmann L."/>
        </authorList>
    </citation>
    <scope>NUCLEOTIDE SEQUENCE [LARGE SCALE GENOMIC DNA]</scope>
    <source>
        <strain evidence="2 3">CCFEE 536</strain>
    </source>
</reference>
<name>A0ABR0IT21_9PEZI</name>
<dbReference type="GO" id="GO:0004783">
    <property type="term" value="F:sulfite reductase (NADPH) activity"/>
    <property type="evidence" value="ECO:0007669"/>
    <property type="project" value="UniProtKB-EC"/>
</dbReference>
<comment type="caution">
    <text evidence="2">The sequence shown here is derived from an EMBL/GenBank/DDBJ whole genome shotgun (WGS) entry which is preliminary data.</text>
</comment>